<evidence type="ECO:0000313" key="1">
    <source>
        <dbReference type="EMBL" id="SEK65794.1"/>
    </source>
</evidence>
<dbReference type="OrthoDB" id="7221045at2"/>
<dbReference type="RefSeq" id="WP_093003527.1">
    <property type="nucleotide sequence ID" value="NZ_FNZZ01000001.1"/>
</dbReference>
<dbReference type="EMBL" id="FNZZ01000001">
    <property type="protein sequence ID" value="SEK65794.1"/>
    <property type="molecule type" value="Genomic_DNA"/>
</dbReference>
<organism evidence="1 2">
    <name type="scientific">Sphingomonas palmae</name>
    <dbReference type="NCBI Taxonomy" id="1855283"/>
    <lineage>
        <taxon>Bacteria</taxon>
        <taxon>Pseudomonadati</taxon>
        <taxon>Pseudomonadota</taxon>
        <taxon>Alphaproteobacteria</taxon>
        <taxon>Sphingomonadales</taxon>
        <taxon>Sphingomonadaceae</taxon>
        <taxon>Sphingomonas</taxon>
    </lineage>
</organism>
<dbReference type="STRING" id="1855283.SAMN05216382_0867"/>
<evidence type="ECO:0000313" key="2">
    <source>
        <dbReference type="Proteomes" id="UP000199214"/>
    </source>
</evidence>
<keyword evidence="2" id="KW-1185">Reference proteome</keyword>
<gene>
    <name evidence="1" type="ORF">SAMN05216382_0867</name>
</gene>
<dbReference type="AlphaFoldDB" id="A0A1H7IU76"/>
<name>A0A1H7IU76_9SPHN</name>
<accession>A0A1H7IU76</accession>
<sequence length="223" mass="24593">MLSQTQIIRSLGEALGWLEKELDWGAPLAGLRHLTGRIGEFYAAMLTRGRQMAGAVNQRGYDVVGFDGERIAVKTVTSSGRATFNPRTLTLVDRIIVLRISTDADNGVAIETLLDVLRADFDHHLRSLANGEVEFPIRPPRTPARDMDDQAIIAEAAYDRWMVRQYESGTVRVLEDGVELATAMPVLRMLAATLGVDLRNANGGFRNTRQLGDAVLVAMKSMR</sequence>
<proteinExistence type="predicted"/>
<protein>
    <submittedName>
        <fullName evidence="1">Uncharacterized protein</fullName>
    </submittedName>
</protein>
<dbReference type="Proteomes" id="UP000199214">
    <property type="component" value="Unassembled WGS sequence"/>
</dbReference>
<reference evidence="2" key="1">
    <citation type="submission" date="2016-10" db="EMBL/GenBank/DDBJ databases">
        <authorList>
            <person name="Varghese N."/>
            <person name="Submissions S."/>
        </authorList>
    </citation>
    <scope>NUCLEOTIDE SEQUENCE [LARGE SCALE GENOMIC DNA]</scope>
    <source>
        <strain evidence="2">JS21-1</strain>
    </source>
</reference>